<keyword evidence="2" id="KW-1185">Reference proteome</keyword>
<dbReference type="EMBL" id="JMHU01000007">
    <property type="protein sequence ID" value="KDA46141.1"/>
    <property type="molecule type" value="Genomic_DNA"/>
</dbReference>
<evidence type="ECO:0000313" key="2">
    <source>
        <dbReference type="Proteomes" id="UP000027129"/>
    </source>
</evidence>
<accession>A0ABR4RQB4</accession>
<proteinExistence type="predicted"/>
<protein>
    <submittedName>
        <fullName evidence="1">Uncharacterized protein</fullName>
    </submittedName>
</protein>
<gene>
    <name evidence="1" type="ORF">Lani381_0825</name>
</gene>
<dbReference type="RefSeq" id="WP_035447959.1">
    <property type="nucleotide sequence ID" value="NZ_CP195054.1"/>
</dbReference>
<comment type="caution">
    <text evidence="1">The sequence shown here is derived from an EMBL/GenBank/DDBJ whole genome shotgun (WGS) entry which is preliminary data.</text>
</comment>
<evidence type="ECO:0000313" key="1">
    <source>
        <dbReference type="EMBL" id="KDA46141.1"/>
    </source>
</evidence>
<reference evidence="1 2" key="1">
    <citation type="submission" date="2014-04" db="EMBL/GenBank/DDBJ databases">
        <title>Draft Genome Sequence of Lactobacillus animalis 381-IL-28.</title>
        <authorList>
            <person name="Sturino J.M."/>
            <person name="Rajendran M."/>
            <person name="Altermann E."/>
        </authorList>
    </citation>
    <scope>NUCLEOTIDE SEQUENCE [LARGE SCALE GENOMIC DNA]</scope>
    <source>
        <strain evidence="1 2">381-IL-28</strain>
    </source>
</reference>
<name>A0ABR4RQB4_9LACO</name>
<dbReference type="Proteomes" id="UP000027129">
    <property type="component" value="Unassembled WGS sequence"/>
</dbReference>
<sequence>MVNKSYFEDYMSFVKKTYPRFYEECYQIYSEKDRKYFKETVDDIYKLFLHISILKDISSKDTYFLEETEKIIYSILLLIPTNDLYSINTFFRALSESMLRLILLNNRNNTNLSRDNIANMSFKNIKKRILMNSFLFSRKKKFEYLYNLFSTSSRSLHSPGNSIIGHLFLDEQFEEKYNLKQLHSKFQQINKIFLEVIIPDIFELTKEDISLSNSIKIRKSLSPKEFSIYINYFKKS</sequence>
<organism evidence="1 2">
    <name type="scientific">Ligilactobacillus animalis</name>
    <dbReference type="NCBI Taxonomy" id="1605"/>
    <lineage>
        <taxon>Bacteria</taxon>
        <taxon>Bacillati</taxon>
        <taxon>Bacillota</taxon>
        <taxon>Bacilli</taxon>
        <taxon>Lactobacillales</taxon>
        <taxon>Lactobacillaceae</taxon>
        <taxon>Ligilactobacillus</taxon>
    </lineage>
</organism>